<name>A0A2T9ZH22_9FUNG</name>
<keyword evidence="7" id="KW-0156">Chromatin regulator</keyword>
<evidence type="ECO:0000256" key="5">
    <source>
        <dbReference type="ARBA" id="ARBA00022679"/>
    </source>
</evidence>
<feature type="compositionally biased region" description="Basic and acidic residues" evidence="9">
    <location>
        <begin position="586"/>
        <end position="612"/>
    </location>
</feature>
<protein>
    <recommendedName>
        <fullName evidence="10">SET domain-containing protein</fullName>
    </recommendedName>
</protein>
<dbReference type="STRING" id="133381.A0A2T9ZH22"/>
<dbReference type="GO" id="GO:0042799">
    <property type="term" value="F:histone H4K20 methyltransferase activity"/>
    <property type="evidence" value="ECO:0007669"/>
    <property type="project" value="UniProtKB-ARBA"/>
</dbReference>
<dbReference type="Gene3D" id="2.170.270.10">
    <property type="entry name" value="SET domain"/>
    <property type="match status" value="1"/>
</dbReference>
<dbReference type="PANTHER" id="PTHR12977:SF4">
    <property type="entry name" value="HISTONE-LYSINE N-METHYLTRANSFERASE KMT5B"/>
    <property type="match status" value="1"/>
</dbReference>
<reference evidence="11 12" key="1">
    <citation type="journal article" date="2018" name="MBio">
        <title>Comparative Genomics Reveals the Core Gene Toolbox for the Fungus-Insect Symbiosis.</title>
        <authorList>
            <person name="Wang Y."/>
            <person name="Stata M."/>
            <person name="Wang W."/>
            <person name="Stajich J.E."/>
            <person name="White M.M."/>
            <person name="Moncalvo J.M."/>
        </authorList>
    </citation>
    <scope>NUCLEOTIDE SEQUENCE [LARGE SCALE GENOMIC DNA]</scope>
    <source>
        <strain evidence="11 12">SC-DP-2</strain>
    </source>
</reference>
<evidence type="ECO:0000313" key="11">
    <source>
        <dbReference type="EMBL" id="PVV03906.1"/>
    </source>
</evidence>
<dbReference type="Gene3D" id="1.10.10.1700">
    <property type="entry name" value="Histone-lysine N-methyltransferase"/>
    <property type="match status" value="1"/>
</dbReference>
<feature type="compositionally biased region" description="Polar residues" evidence="9">
    <location>
        <begin position="613"/>
        <end position="635"/>
    </location>
</feature>
<evidence type="ECO:0000256" key="8">
    <source>
        <dbReference type="ARBA" id="ARBA00023242"/>
    </source>
</evidence>
<keyword evidence="4" id="KW-0489">Methyltransferase</keyword>
<dbReference type="InterPro" id="IPR016197">
    <property type="entry name" value="Chromo-like_dom_sf"/>
</dbReference>
<dbReference type="InterPro" id="IPR039977">
    <property type="entry name" value="Suv4-20/Set9"/>
</dbReference>
<evidence type="ECO:0000256" key="9">
    <source>
        <dbReference type="SAM" id="MobiDB-lite"/>
    </source>
</evidence>
<evidence type="ECO:0000313" key="12">
    <source>
        <dbReference type="Proteomes" id="UP000245609"/>
    </source>
</evidence>
<proteinExistence type="predicted"/>
<keyword evidence="6" id="KW-0949">S-adenosyl-L-methionine</keyword>
<dbReference type="InterPro" id="IPR041938">
    <property type="entry name" value="Hist-Lys_N-MTase_N"/>
</dbReference>
<dbReference type="PANTHER" id="PTHR12977">
    <property type="entry name" value="SUPPRESSOR OF VARIEGATION 4-20-RELATED"/>
    <property type="match status" value="1"/>
</dbReference>
<accession>A0A2T9ZH22</accession>
<dbReference type="EMBL" id="MBFS01000180">
    <property type="protein sequence ID" value="PVV03906.1"/>
    <property type="molecule type" value="Genomic_DNA"/>
</dbReference>
<dbReference type="GO" id="GO:0005634">
    <property type="term" value="C:nucleus"/>
    <property type="evidence" value="ECO:0007669"/>
    <property type="project" value="UniProtKB-SubCell"/>
</dbReference>
<evidence type="ECO:0000256" key="2">
    <source>
        <dbReference type="ARBA" id="ARBA00004286"/>
    </source>
</evidence>
<evidence type="ECO:0000256" key="6">
    <source>
        <dbReference type="ARBA" id="ARBA00022691"/>
    </source>
</evidence>
<dbReference type="InterPro" id="IPR001214">
    <property type="entry name" value="SET_dom"/>
</dbReference>
<keyword evidence="3" id="KW-0158">Chromosome</keyword>
<dbReference type="Pfam" id="PF00856">
    <property type="entry name" value="SET"/>
    <property type="match status" value="1"/>
</dbReference>
<feature type="domain" description="SET" evidence="10">
    <location>
        <begin position="92"/>
        <end position="221"/>
    </location>
</feature>
<dbReference type="GO" id="GO:0005694">
    <property type="term" value="C:chromosome"/>
    <property type="evidence" value="ECO:0007669"/>
    <property type="project" value="UniProtKB-SubCell"/>
</dbReference>
<evidence type="ECO:0000256" key="1">
    <source>
        <dbReference type="ARBA" id="ARBA00004123"/>
    </source>
</evidence>
<evidence type="ECO:0000259" key="10">
    <source>
        <dbReference type="PROSITE" id="PS50280"/>
    </source>
</evidence>
<dbReference type="PROSITE" id="PS50280">
    <property type="entry name" value="SET"/>
    <property type="match status" value="1"/>
</dbReference>
<dbReference type="SUPFAM" id="SSF54160">
    <property type="entry name" value="Chromo domain-like"/>
    <property type="match status" value="1"/>
</dbReference>
<comment type="caution">
    <text evidence="11">The sequence shown here is derived from an EMBL/GenBank/DDBJ whole genome shotgun (WGS) entry which is preliminary data.</text>
</comment>
<dbReference type="InterPro" id="IPR046341">
    <property type="entry name" value="SET_dom_sf"/>
</dbReference>
<keyword evidence="8" id="KW-0539">Nucleus</keyword>
<dbReference type="GO" id="GO:0032259">
    <property type="term" value="P:methylation"/>
    <property type="evidence" value="ECO:0007669"/>
    <property type="project" value="UniProtKB-KW"/>
</dbReference>
<evidence type="ECO:0000256" key="4">
    <source>
        <dbReference type="ARBA" id="ARBA00022603"/>
    </source>
</evidence>
<dbReference type="CDD" id="cd10524">
    <property type="entry name" value="SET_Suv4-20-like"/>
    <property type="match status" value="1"/>
</dbReference>
<evidence type="ECO:0000256" key="3">
    <source>
        <dbReference type="ARBA" id="ARBA00022454"/>
    </source>
</evidence>
<organism evidence="11 12">
    <name type="scientific">Smittium megazygosporum</name>
    <dbReference type="NCBI Taxonomy" id="133381"/>
    <lineage>
        <taxon>Eukaryota</taxon>
        <taxon>Fungi</taxon>
        <taxon>Fungi incertae sedis</taxon>
        <taxon>Zoopagomycota</taxon>
        <taxon>Kickxellomycotina</taxon>
        <taxon>Harpellomycetes</taxon>
        <taxon>Harpellales</taxon>
        <taxon>Legeriomycetaceae</taxon>
        <taxon>Smittium</taxon>
    </lineage>
</organism>
<dbReference type="AlphaFoldDB" id="A0A2T9ZH22"/>
<keyword evidence="12" id="KW-1185">Reference proteome</keyword>
<gene>
    <name evidence="11" type="ORF">BB560_001599</name>
</gene>
<evidence type="ECO:0000256" key="7">
    <source>
        <dbReference type="ARBA" id="ARBA00022853"/>
    </source>
</evidence>
<feature type="region of interest" description="Disordered" evidence="9">
    <location>
        <begin position="586"/>
        <end position="646"/>
    </location>
</feature>
<dbReference type="SUPFAM" id="SSF82199">
    <property type="entry name" value="SET domain"/>
    <property type="match status" value="1"/>
</dbReference>
<dbReference type="Gene3D" id="2.30.30.140">
    <property type="match status" value="1"/>
</dbReference>
<comment type="subcellular location">
    <subcellularLocation>
        <location evidence="2">Chromosome</location>
    </subcellularLocation>
    <subcellularLocation>
        <location evidence="1">Nucleus</location>
    </subcellularLocation>
</comment>
<dbReference type="Proteomes" id="UP000245609">
    <property type="component" value="Unassembled WGS sequence"/>
</dbReference>
<sequence length="727" mass="83871">MVESVEWISLSKFDDVLCEILLESTGLWFELKKFFPSRKKARFDEKKALEIIQRVSRNQLQIQDAIAETNAFDAVNRFYRINKLLPKHFYTDHLRMYMSMFSPDAGFDINSTDRYKPLTSQTEACIIATIEYEKHSIVKSLTGNVISIKDKDIKLLEVENSDFSVIWLDKKKEMNLLLGPARFVNHDCNPTCKFAVISSGVIGFRVLREIAVGEEITTSYGKNYFGINNCECMCYTCEINNHGYYASKSTDFKNTSNEEKISTRSKLKNIKTIETVNANSILCTTCGTVIGDKNIMRTKSVDKKRKQASKISTDYKFEDSLTQNIIFEEEGSENHSQRALTDVKSTVLKRKQKEKNKKHIKPESYNFIDPNSFVVSNSIYVDKSTFYSENEELFNQSAVGALVYTSNSDNAVEISDLPYKHSVGVIVGKEGDFLKVRHFIGGKTQKYELNQVRLYTPNDKNFVKSKTKPKKRLKKDKINGNGLDPGSNNVSDFIFDLEDLEVRLMIAYYEYRFLAPLERLCLLIITKNCHYYKPKDKVLEQISKCYPNLRTVDDDIKSLFEFDLPELDFNSFFEYADTIEGLLNKDRHPSNQVSEKNKADPKSETGEYDLRSVRNSQASQGKSQPKSAYTRSICPNPQGARKKKVKEVPPLTPKIQKLLKYLVPYCFRVGDKIKVLDKRDMKIYPCRVEYVEYISNDFRLGLYYYVHFLGWSSSFDLWVPPSCIVYP</sequence>
<keyword evidence="5" id="KW-0808">Transferase</keyword>
<dbReference type="OrthoDB" id="6627536at2759"/>
<dbReference type="SMART" id="SM00317">
    <property type="entry name" value="SET"/>
    <property type="match status" value="1"/>
</dbReference>